<evidence type="ECO:0000313" key="7">
    <source>
        <dbReference type="Proteomes" id="UP001152795"/>
    </source>
</evidence>
<dbReference type="InterPro" id="IPR050525">
    <property type="entry name" value="ECM_Assembly_Org"/>
</dbReference>
<keyword evidence="5" id="KW-0325">Glycoprotein</keyword>
<keyword evidence="3" id="KW-0732">Signal</keyword>
<sequence length="247" mass="27103">MCQHKLDLGFILDNSGSVGSSNFERMKLFVKDLTDFYNLGSEETRVSVMSYSNSANIHIAFSANFANKNQFDSAVDGISFTGGGTATALALNMSYNDMFTSRYGARGPEFKKVLVIITDGQSSGQVDYPAQQLKNSGVVIFSVGIGHVSVRELRIMSSDPVDEHVIILANFIQLEKLAGNMSAKTCNEENPSTTAVPVTNPVKTHVKDPKKVEAGRRLAKISQEAKPRKRTQREAIKEEQNVFGCRK</sequence>
<protein>
    <submittedName>
        <fullName evidence="6">Uncharacterized protein</fullName>
    </submittedName>
</protein>
<comment type="caution">
    <text evidence="6">The sequence shown here is derived from an EMBL/GenBank/DDBJ whole genome shotgun (WGS) entry which is preliminary data.</text>
</comment>
<dbReference type="SMART" id="SM00327">
    <property type="entry name" value="VWA"/>
    <property type="match status" value="1"/>
</dbReference>
<dbReference type="SUPFAM" id="SSF53300">
    <property type="entry name" value="vWA-like"/>
    <property type="match status" value="1"/>
</dbReference>
<dbReference type="GO" id="GO:0005576">
    <property type="term" value="C:extracellular region"/>
    <property type="evidence" value="ECO:0007669"/>
    <property type="project" value="UniProtKB-SubCell"/>
</dbReference>
<dbReference type="Pfam" id="PF00092">
    <property type="entry name" value="VWA"/>
    <property type="match status" value="1"/>
</dbReference>
<dbReference type="Gene3D" id="3.40.50.410">
    <property type="entry name" value="von Willebrand factor, type A domain"/>
    <property type="match status" value="1"/>
</dbReference>
<dbReference type="PROSITE" id="PS50234">
    <property type="entry name" value="VWFA"/>
    <property type="match status" value="1"/>
</dbReference>
<evidence type="ECO:0000313" key="6">
    <source>
        <dbReference type="EMBL" id="CAB4012297.1"/>
    </source>
</evidence>
<dbReference type="AlphaFoldDB" id="A0A6S7I5F9"/>
<name>A0A6S7I5F9_PARCT</name>
<comment type="subcellular location">
    <subcellularLocation>
        <location evidence="1">Secreted</location>
    </subcellularLocation>
</comment>
<reference evidence="6" key="1">
    <citation type="submission" date="2020-04" db="EMBL/GenBank/DDBJ databases">
        <authorList>
            <person name="Alioto T."/>
            <person name="Alioto T."/>
            <person name="Gomez Garrido J."/>
        </authorList>
    </citation>
    <scope>NUCLEOTIDE SEQUENCE</scope>
    <source>
        <strain evidence="6">A484AB</strain>
    </source>
</reference>
<evidence type="ECO:0000256" key="5">
    <source>
        <dbReference type="ARBA" id="ARBA00023180"/>
    </source>
</evidence>
<evidence type="ECO:0000256" key="3">
    <source>
        <dbReference type="ARBA" id="ARBA00022729"/>
    </source>
</evidence>
<keyword evidence="2" id="KW-0964">Secreted</keyword>
<dbReference type="PRINTS" id="PR00453">
    <property type="entry name" value="VWFADOMAIN"/>
</dbReference>
<evidence type="ECO:0000256" key="4">
    <source>
        <dbReference type="ARBA" id="ARBA00022737"/>
    </source>
</evidence>
<evidence type="ECO:0000256" key="1">
    <source>
        <dbReference type="ARBA" id="ARBA00004613"/>
    </source>
</evidence>
<dbReference type="InterPro" id="IPR002035">
    <property type="entry name" value="VWF_A"/>
</dbReference>
<keyword evidence="7" id="KW-1185">Reference proteome</keyword>
<dbReference type="PANTHER" id="PTHR24020">
    <property type="entry name" value="COLLAGEN ALPHA"/>
    <property type="match status" value="1"/>
</dbReference>
<proteinExistence type="predicted"/>
<keyword evidence="4" id="KW-0677">Repeat</keyword>
<gene>
    <name evidence="6" type="ORF">PACLA_8A014587</name>
</gene>
<evidence type="ECO:0000256" key="2">
    <source>
        <dbReference type="ARBA" id="ARBA00022525"/>
    </source>
</evidence>
<dbReference type="Proteomes" id="UP001152795">
    <property type="component" value="Unassembled WGS sequence"/>
</dbReference>
<dbReference type="InterPro" id="IPR036465">
    <property type="entry name" value="vWFA_dom_sf"/>
</dbReference>
<dbReference type="FunFam" id="3.40.50.410:FF:000004">
    <property type="entry name" value="collagen alpha-6(VI) chain"/>
    <property type="match status" value="1"/>
</dbReference>
<dbReference type="EMBL" id="CACRXK020007458">
    <property type="protein sequence ID" value="CAB4012297.1"/>
    <property type="molecule type" value="Genomic_DNA"/>
</dbReference>
<organism evidence="6 7">
    <name type="scientific">Paramuricea clavata</name>
    <name type="common">Red gorgonian</name>
    <name type="synonym">Violescent sea-whip</name>
    <dbReference type="NCBI Taxonomy" id="317549"/>
    <lineage>
        <taxon>Eukaryota</taxon>
        <taxon>Metazoa</taxon>
        <taxon>Cnidaria</taxon>
        <taxon>Anthozoa</taxon>
        <taxon>Octocorallia</taxon>
        <taxon>Malacalcyonacea</taxon>
        <taxon>Plexauridae</taxon>
        <taxon>Paramuricea</taxon>
    </lineage>
</organism>
<dbReference type="PANTHER" id="PTHR24020:SF20">
    <property type="entry name" value="PH DOMAIN-CONTAINING PROTEIN"/>
    <property type="match status" value="1"/>
</dbReference>
<dbReference type="OrthoDB" id="6022609at2759"/>
<accession>A0A6S7I5F9</accession>